<reference evidence="2" key="1">
    <citation type="submission" date="2020-04" db="EMBL/GenBank/DDBJ databases">
        <authorList>
            <person name="Chiriac C."/>
            <person name="Salcher M."/>
            <person name="Ghai R."/>
            <person name="Kavagutti S V."/>
        </authorList>
    </citation>
    <scope>NUCLEOTIDE SEQUENCE</scope>
</reference>
<feature type="domain" description="Transglycosylase SLT" evidence="1">
    <location>
        <begin position="16"/>
        <end position="127"/>
    </location>
</feature>
<name>A0A6J5M299_9CAUD</name>
<gene>
    <name evidence="2" type="ORF">UFOVP340_17</name>
</gene>
<dbReference type="SUPFAM" id="SSF53955">
    <property type="entry name" value="Lysozyme-like"/>
    <property type="match status" value="1"/>
</dbReference>
<evidence type="ECO:0000259" key="1">
    <source>
        <dbReference type="Pfam" id="PF01464"/>
    </source>
</evidence>
<dbReference type="Pfam" id="PF01464">
    <property type="entry name" value="SLT"/>
    <property type="match status" value="1"/>
</dbReference>
<dbReference type="InterPro" id="IPR008258">
    <property type="entry name" value="Transglycosylase_SLT_dom_1"/>
</dbReference>
<dbReference type="Gene3D" id="1.10.530.10">
    <property type="match status" value="1"/>
</dbReference>
<organism evidence="2">
    <name type="scientific">uncultured Caudovirales phage</name>
    <dbReference type="NCBI Taxonomy" id="2100421"/>
    <lineage>
        <taxon>Viruses</taxon>
        <taxon>Duplodnaviria</taxon>
        <taxon>Heunggongvirae</taxon>
        <taxon>Uroviricota</taxon>
        <taxon>Caudoviricetes</taxon>
        <taxon>Peduoviridae</taxon>
        <taxon>Maltschvirus</taxon>
        <taxon>Maltschvirus maltsch</taxon>
    </lineage>
</organism>
<evidence type="ECO:0000313" key="2">
    <source>
        <dbReference type="EMBL" id="CAB4139166.1"/>
    </source>
</evidence>
<sequence length="154" mass="16975">MKSLLSFLLACGSCQAKSIVTEDLVHKVAIIESNVNPDAVGDGGKSLGAFQIGREAWADAVAYCRVKKSTHGLMLSADWKVYAKDFDTSQWAATLILQMHEERMLNNGIKPTPLKLYMAYNMGYNSAAQLKFNINATWGFRKAILTRASIILSK</sequence>
<protein>
    <submittedName>
        <fullName evidence="2">Transglycosylase SLT domain 1</fullName>
    </submittedName>
</protein>
<proteinExistence type="predicted"/>
<accession>A0A6J5M299</accession>
<dbReference type="EMBL" id="LR796350">
    <property type="protein sequence ID" value="CAB4139166.1"/>
    <property type="molecule type" value="Genomic_DNA"/>
</dbReference>
<dbReference type="InterPro" id="IPR023346">
    <property type="entry name" value="Lysozyme-like_dom_sf"/>
</dbReference>